<evidence type="ECO:0000313" key="2">
    <source>
        <dbReference type="Proteomes" id="UP000541444"/>
    </source>
</evidence>
<keyword evidence="2" id="KW-1185">Reference proteome</keyword>
<evidence type="ECO:0000313" key="1">
    <source>
        <dbReference type="EMBL" id="KAF6165652.1"/>
    </source>
</evidence>
<organism evidence="1 2">
    <name type="scientific">Kingdonia uniflora</name>
    <dbReference type="NCBI Taxonomy" id="39325"/>
    <lineage>
        <taxon>Eukaryota</taxon>
        <taxon>Viridiplantae</taxon>
        <taxon>Streptophyta</taxon>
        <taxon>Embryophyta</taxon>
        <taxon>Tracheophyta</taxon>
        <taxon>Spermatophyta</taxon>
        <taxon>Magnoliopsida</taxon>
        <taxon>Ranunculales</taxon>
        <taxon>Circaeasteraceae</taxon>
        <taxon>Kingdonia</taxon>
    </lineage>
</organism>
<dbReference type="Proteomes" id="UP000541444">
    <property type="component" value="Unassembled WGS sequence"/>
</dbReference>
<sequence>MSQEDLEEALQIQPSMSPSIISFVNPINCFEETMNETKYFSLPSNDFSDDDDDEIKYKYMESPSHYKIICEEFVDADICTKVKILEIVEPVADIINLSIPSQSPSMPTSPFHEPNRSTMTINYFGDL</sequence>
<protein>
    <submittedName>
        <fullName evidence="1">Uncharacterized protein</fullName>
    </submittedName>
</protein>
<name>A0A7J7NF94_9MAGN</name>
<dbReference type="EMBL" id="JACGCM010000825">
    <property type="protein sequence ID" value="KAF6165652.1"/>
    <property type="molecule type" value="Genomic_DNA"/>
</dbReference>
<comment type="caution">
    <text evidence="1">The sequence shown here is derived from an EMBL/GenBank/DDBJ whole genome shotgun (WGS) entry which is preliminary data.</text>
</comment>
<dbReference type="AlphaFoldDB" id="A0A7J7NF94"/>
<accession>A0A7J7NF94</accession>
<proteinExistence type="predicted"/>
<reference evidence="1 2" key="1">
    <citation type="journal article" date="2020" name="IScience">
        <title>Genome Sequencing of the Endangered Kingdonia uniflora (Circaeasteraceae, Ranunculales) Reveals Potential Mechanisms of Evolutionary Specialization.</title>
        <authorList>
            <person name="Sun Y."/>
            <person name="Deng T."/>
            <person name="Zhang A."/>
            <person name="Moore M.J."/>
            <person name="Landis J.B."/>
            <person name="Lin N."/>
            <person name="Zhang H."/>
            <person name="Zhang X."/>
            <person name="Huang J."/>
            <person name="Zhang X."/>
            <person name="Sun H."/>
            <person name="Wang H."/>
        </authorList>
    </citation>
    <scope>NUCLEOTIDE SEQUENCE [LARGE SCALE GENOMIC DNA]</scope>
    <source>
        <strain evidence="1">TB1705</strain>
        <tissue evidence="1">Leaf</tissue>
    </source>
</reference>
<gene>
    <name evidence="1" type="ORF">GIB67_003186</name>
</gene>